<name>A0A939NM36_SERMA</name>
<feature type="region of interest" description="Disordered" evidence="1">
    <location>
        <begin position="1"/>
        <end position="22"/>
    </location>
</feature>
<accession>A0A939NM36</accession>
<evidence type="ECO:0000313" key="2">
    <source>
        <dbReference type="EMBL" id="MBO2006950.1"/>
    </source>
</evidence>
<evidence type="ECO:0000256" key="1">
    <source>
        <dbReference type="SAM" id="MobiDB-lite"/>
    </source>
</evidence>
<gene>
    <name evidence="2" type="ORF">J4732_12770</name>
</gene>
<dbReference type="EMBL" id="JAGETR010000076">
    <property type="protein sequence ID" value="MBO2006950.1"/>
    <property type="molecule type" value="Genomic_DNA"/>
</dbReference>
<organism evidence="2">
    <name type="scientific">Serratia marcescens</name>
    <dbReference type="NCBI Taxonomy" id="615"/>
    <lineage>
        <taxon>Bacteria</taxon>
        <taxon>Pseudomonadati</taxon>
        <taxon>Pseudomonadota</taxon>
        <taxon>Gammaproteobacteria</taxon>
        <taxon>Enterobacterales</taxon>
        <taxon>Yersiniaceae</taxon>
        <taxon>Serratia</taxon>
    </lineage>
</organism>
<dbReference type="AlphaFoldDB" id="A0A939NM36"/>
<reference evidence="2" key="1">
    <citation type="submission" date="2021-03" db="EMBL/GenBank/DDBJ databases">
        <title>Molecular epidemiology and mechanisms of colistin and carbapenem resistance in Enterobacteriaceae from clinical isolates, the environment and porcine samples in Pretoria, South Africa.</title>
        <authorList>
            <person name="Bogoshi D."/>
            <person name="Mbelle N.M."/>
            <person name="Naidoo V."/>
            <person name="Osei Sekyere J."/>
        </authorList>
    </citation>
    <scope>NUCLEOTIDE SEQUENCE</scope>
    <source>
        <strain evidence="2">C080</strain>
    </source>
</reference>
<proteinExistence type="predicted"/>
<protein>
    <submittedName>
        <fullName evidence="2">Uncharacterized protein</fullName>
    </submittedName>
</protein>
<comment type="caution">
    <text evidence="2">The sequence shown here is derived from an EMBL/GenBank/DDBJ whole genome shotgun (WGS) entry which is preliminary data.</text>
</comment>
<sequence length="50" mass="5419">MPARYATANSISIKKPGTGAKRTGYLPAARRHSVLLENEARALSLDEKHA</sequence>